<gene>
    <name evidence="2" type="ORF">GCM10023213_18650</name>
</gene>
<sequence length="139" mass="15359">MTYPKLPDSLSEIPENPETPAMKVALHFIRILGVCACPILVGCKDLQFTQTQAERNEIQAKISSLTSQNNELDQQIQTLRQVVPPGLASTAAANQQAEKLAKELSLQEQELLKVIKNYEATDAALKAQQQELESLRSSQ</sequence>
<evidence type="ECO:0000313" key="2">
    <source>
        <dbReference type="EMBL" id="GAA5138900.1"/>
    </source>
</evidence>
<feature type="coiled-coil region" evidence="1">
    <location>
        <begin position="55"/>
        <end position="138"/>
    </location>
</feature>
<keyword evidence="3" id="KW-1185">Reference proteome</keyword>
<name>A0ABP9P1A1_9BACT</name>
<accession>A0ABP9P1A1</accession>
<protein>
    <submittedName>
        <fullName evidence="2">Uncharacterized protein</fullName>
    </submittedName>
</protein>
<reference evidence="3" key="1">
    <citation type="journal article" date="2019" name="Int. J. Syst. Evol. Microbiol.">
        <title>The Global Catalogue of Microorganisms (GCM) 10K type strain sequencing project: providing services to taxonomists for standard genome sequencing and annotation.</title>
        <authorList>
            <consortium name="The Broad Institute Genomics Platform"/>
            <consortium name="The Broad Institute Genome Sequencing Center for Infectious Disease"/>
            <person name="Wu L."/>
            <person name="Ma J."/>
        </authorList>
    </citation>
    <scope>NUCLEOTIDE SEQUENCE [LARGE SCALE GENOMIC DNA]</scope>
    <source>
        <strain evidence="3">JCM 18053</strain>
    </source>
</reference>
<keyword evidence="1" id="KW-0175">Coiled coil</keyword>
<evidence type="ECO:0000256" key="1">
    <source>
        <dbReference type="SAM" id="Coils"/>
    </source>
</evidence>
<dbReference type="Proteomes" id="UP001499852">
    <property type="component" value="Unassembled WGS sequence"/>
</dbReference>
<organism evidence="2 3">
    <name type="scientific">Prosthecobacter algae</name>
    <dbReference type="NCBI Taxonomy" id="1144682"/>
    <lineage>
        <taxon>Bacteria</taxon>
        <taxon>Pseudomonadati</taxon>
        <taxon>Verrucomicrobiota</taxon>
        <taxon>Verrucomicrobiia</taxon>
        <taxon>Verrucomicrobiales</taxon>
        <taxon>Verrucomicrobiaceae</taxon>
        <taxon>Prosthecobacter</taxon>
    </lineage>
</organism>
<proteinExistence type="predicted"/>
<evidence type="ECO:0000313" key="3">
    <source>
        <dbReference type="Proteomes" id="UP001499852"/>
    </source>
</evidence>
<dbReference type="EMBL" id="BAABIA010000003">
    <property type="protein sequence ID" value="GAA5138900.1"/>
    <property type="molecule type" value="Genomic_DNA"/>
</dbReference>
<comment type="caution">
    <text evidence="2">The sequence shown here is derived from an EMBL/GenBank/DDBJ whole genome shotgun (WGS) entry which is preliminary data.</text>
</comment>